<dbReference type="EMBL" id="CP099837">
    <property type="protein sequence ID" value="USY19450.1"/>
    <property type="molecule type" value="Genomic_DNA"/>
</dbReference>
<sequence length="217" mass="24887">MLRTDNLFPCIFGSDAVRGGTLRYAFVPVGEGRVEALADILRTYTSIAESLGNRTSLVCFFEHDPRLSTLDACEDHFWALLRGLREQDESPWAEGISPDTEASDWEFVFNSTPMFVVANTPFHYKRRSRFFEYFAVTFQPRFVFDGLAAGTRTGDNARKIIRKRLSEYDLVAQTPLLGNFGEHGNKEWHQYFLDEENEVPRPTDRCPLHRSADTVSF</sequence>
<gene>
    <name evidence="1" type="ORF">NE857_30105</name>
</gene>
<dbReference type="PANTHER" id="PTHR40045">
    <property type="entry name" value="YCGG FAMILY PROTEIN"/>
    <property type="match status" value="1"/>
</dbReference>
<dbReference type="RefSeq" id="WP_254418674.1">
    <property type="nucleotide sequence ID" value="NZ_CP099837.1"/>
</dbReference>
<protein>
    <submittedName>
        <fullName evidence="1">YqcI/YcgG family protein</fullName>
    </submittedName>
</protein>
<proteinExistence type="predicted"/>
<accession>A0ABY5D7T7</accession>
<dbReference type="Pfam" id="PF08892">
    <property type="entry name" value="YqcI_YcgG"/>
    <property type="match status" value="1"/>
</dbReference>
<dbReference type="PANTHER" id="PTHR40045:SF1">
    <property type="entry name" value="YQCI_YCGG FAMILY PROTEIN"/>
    <property type="match status" value="1"/>
</dbReference>
<dbReference type="InterPro" id="IPR014988">
    <property type="entry name" value="Uncharacterised_YqcI/YcgG"/>
</dbReference>
<keyword evidence="2" id="KW-1185">Reference proteome</keyword>
<reference evidence="1" key="1">
    <citation type="submission" date="2022-06" db="EMBL/GenBank/DDBJ databases">
        <authorList>
            <person name="Ping M."/>
        </authorList>
    </citation>
    <scope>NUCLEOTIDE SEQUENCE</scope>
    <source>
        <strain evidence="1">JCM11759T</strain>
    </source>
</reference>
<evidence type="ECO:0000313" key="1">
    <source>
        <dbReference type="EMBL" id="USY19450.1"/>
    </source>
</evidence>
<organism evidence="1 2">
    <name type="scientific">Nocardiopsis exhalans</name>
    <dbReference type="NCBI Taxonomy" id="163604"/>
    <lineage>
        <taxon>Bacteria</taxon>
        <taxon>Bacillati</taxon>
        <taxon>Actinomycetota</taxon>
        <taxon>Actinomycetes</taxon>
        <taxon>Streptosporangiales</taxon>
        <taxon>Nocardiopsidaceae</taxon>
        <taxon>Nocardiopsis</taxon>
    </lineage>
</organism>
<evidence type="ECO:0000313" key="2">
    <source>
        <dbReference type="Proteomes" id="UP001055940"/>
    </source>
</evidence>
<name>A0ABY5D7T7_9ACTN</name>
<dbReference type="Proteomes" id="UP001055940">
    <property type="component" value="Chromosome"/>
</dbReference>